<dbReference type="Gene3D" id="3.30.497.10">
    <property type="entry name" value="Antithrombin, subunit I, domain 2"/>
    <property type="match status" value="1"/>
</dbReference>
<name>A0ABX8ZXC1_9SPHN</name>
<dbReference type="Pfam" id="PF00079">
    <property type="entry name" value="Serpin"/>
    <property type="match status" value="1"/>
</dbReference>
<dbReference type="InterPro" id="IPR042185">
    <property type="entry name" value="Serpin_sf_2"/>
</dbReference>
<dbReference type="InterPro" id="IPR036186">
    <property type="entry name" value="Serpin_sf"/>
</dbReference>
<dbReference type="EMBL" id="CP081296">
    <property type="protein sequence ID" value="QZD93651.1"/>
    <property type="molecule type" value="Genomic_DNA"/>
</dbReference>
<keyword evidence="2" id="KW-0732">Signal</keyword>
<dbReference type="SMART" id="SM00093">
    <property type="entry name" value="SERPIN"/>
    <property type="match status" value="1"/>
</dbReference>
<dbReference type="SUPFAM" id="SSF56574">
    <property type="entry name" value="Serpins"/>
    <property type="match status" value="1"/>
</dbReference>
<keyword evidence="5" id="KW-1185">Reference proteome</keyword>
<proteinExistence type="inferred from homology"/>
<dbReference type="InterPro" id="IPR023795">
    <property type="entry name" value="Serpin_CS"/>
</dbReference>
<evidence type="ECO:0000256" key="2">
    <source>
        <dbReference type="SAM" id="SignalP"/>
    </source>
</evidence>
<dbReference type="PANTHER" id="PTHR11461:SF211">
    <property type="entry name" value="GH10112P-RELATED"/>
    <property type="match status" value="1"/>
</dbReference>
<feature type="chain" id="PRO_5046680915" evidence="2">
    <location>
        <begin position="27"/>
        <end position="407"/>
    </location>
</feature>
<dbReference type="PANTHER" id="PTHR11461">
    <property type="entry name" value="SERINE PROTEASE INHIBITOR, SERPIN"/>
    <property type="match status" value="1"/>
</dbReference>
<dbReference type="Proteomes" id="UP000824300">
    <property type="component" value="Chromosome"/>
</dbReference>
<feature type="signal peptide" evidence="2">
    <location>
        <begin position="1"/>
        <end position="26"/>
    </location>
</feature>
<sequence length="407" mass="45004">MKPVTNIRSGLAAVLAILAAAGCAPVDGPKSASVSSSEQQRSGALALFPVLDAEAKPEENVVISPASIDLAFGLLHAGARGDTRQQIEDILPPPADPLGFESDEREVRVNISNALFLDRDFRFRDSYLRETKRTYEAEAETVDFTDRQASADRINAWANEATEGLIPEVIAPSGIEDTMVALLANALYFEGLWRTKLMSQQELPFLFGNGEEKPFTFVGETFDTPYTKSAGWEAIRLPYRNPRYAMDIMIPEDREIMSAAPSLEFIERMKLRLDDEDPELVRVQIPQFETDYSQSLVASLQKLGLTLPFNEVEADLSGIAEPGQRPISVSEVKHVTKLQVYDEGTKAAAVTTISIVLSGGRLLPKEPILFRADRPFIVVLRDLERDAVLFIGRIADPQPFEPEVIEP</sequence>
<dbReference type="PROSITE" id="PS00284">
    <property type="entry name" value="SERPIN"/>
    <property type="match status" value="1"/>
</dbReference>
<evidence type="ECO:0000313" key="4">
    <source>
        <dbReference type="EMBL" id="QZD93651.1"/>
    </source>
</evidence>
<accession>A0ABX8ZXC1</accession>
<evidence type="ECO:0000256" key="1">
    <source>
        <dbReference type="RuleBase" id="RU000411"/>
    </source>
</evidence>
<dbReference type="InterPro" id="IPR023796">
    <property type="entry name" value="Serpin_dom"/>
</dbReference>
<dbReference type="RefSeq" id="WP_221429334.1">
    <property type="nucleotide sequence ID" value="NZ_CP081296.1"/>
</dbReference>
<feature type="domain" description="Serpin" evidence="3">
    <location>
        <begin position="45"/>
        <end position="397"/>
    </location>
</feature>
<evidence type="ECO:0000313" key="5">
    <source>
        <dbReference type="Proteomes" id="UP000824300"/>
    </source>
</evidence>
<evidence type="ECO:0000259" key="3">
    <source>
        <dbReference type="SMART" id="SM00093"/>
    </source>
</evidence>
<dbReference type="PROSITE" id="PS51257">
    <property type="entry name" value="PROKAR_LIPOPROTEIN"/>
    <property type="match status" value="1"/>
</dbReference>
<gene>
    <name evidence="4" type="ORF">K3162_06520</name>
</gene>
<dbReference type="Gene3D" id="2.30.39.10">
    <property type="entry name" value="Alpha-1-antitrypsin, domain 1"/>
    <property type="match status" value="1"/>
</dbReference>
<comment type="similarity">
    <text evidence="1">Belongs to the serpin family.</text>
</comment>
<dbReference type="InterPro" id="IPR042178">
    <property type="entry name" value="Serpin_sf_1"/>
</dbReference>
<organism evidence="4 5">
    <name type="scientific">Qipengyuania xiapuensis</name>
    <dbReference type="NCBI Taxonomy" id="2867236"/>
    <lineage>
        <taxon>Bacteria</taxon>
        <taxon>Pseudomonadati</taxon>
        <taxon>Pseudomonadota</taxon>
        <taxon>Alphaproteobacteria</taxon>
        <taxon>Sphingomonadales</taxon>
        <taxon>Erythrobacteraceae</taxon>
        <taxon>Qipengyuania</taxon>
    </lineage>
</organism>
<reference evidence="4 5" key="1">
    <citation type="submission" date="2021-08" db="EMBL/GenBank/DDBJ databases">
        <title>Comparative Genomics Analysis of the Genus Qipengyuania Reveals Extensive Genetic Diversity and Metabolic Versatility, Including the Description of Fifteen Novel Species.</title>
        <authorList>
            <person name="Liu Y."/>
        </authorList>
    </citation>
    <scope>NUCLEOTIDE SEQUENCE [LARGE SCALE GENOMIC DNA]</scope>
    <source>
        <strain evidence="4 5">1NDW3</strain>
    </source>
</reference>
<dbReference type="InterPro" id="IPR000215">
    <property type="entry name" value="Serpin_fam"/>
</dbReference>
<protein>
    <submittedName>
        <fullName evidence="4">Serpin family protein</fullName>
    </submittedName>
</protein>
<dbReference type="CDD" id="cd00172">
    <property type="entry name" value="serpin"/>
    <property type="match status" value="1"/>
</dbReference>